<evidence type="ECO:0000313" key="1">
    <source>
        <dbReference type="EMBL" id="JAH12138.1"/>
    </source>
</evidence>
<reference evidence="1" key="2">
    <citation type="journal article" date="2015" name="Fish Shellfish Immunol.">
        <title>Early steps in the European eel (Anguilla anguilla)-Vibrio vulnificus interaction in the gills: Role of the RtxA13 toxin.</title>
        <authorList>
            <person name="Callol A."/>
            <person name="Pajuelo D."/>
            <person name="Ebbesson L."/>
            <person name="Teles M."/>
            <person name="MacKenzie S."/>
            <person name="Amaro C."/>
        </authorList>
    </citation>
    <scope>NUCLEOTIDE SEQUENCE</scope>
</reference>
<reference evidence="1" key="1">
    <citation type="submission" date="2014-11" db="EMBL/GenBank/DDBJ databases">
        <authorList>
            <person name="Amaro Gonzalez C."/>
        </authorList>
    </citation>
    <scope>NUCLEOTIDE SEQUENCE</scope>
</reference>
<sequence length="52" mass="6254">MNFMVHYMSSNICCRKRTTMKLLLISRVQPTSMYTIYTCVCTRSRTHKFKKN</sequence>
<proteinExistence type="predicted"/>
<dbReference type="AlphaFoldDB" id="A0A0E9Q7P1"/>
<organism evidence="1">
    <name type="scientific">Anguilla anguilla</name>
    <name type="common">European freshwater eel</name>
    <name type="synonym">Muraena anguilla</name>
    <dbReference type="NCBI Taxonomy" id="7936"/>
    <lineage>
        <taxon>Eukaryota</taxon>
        <taxon>Metazoa</taxon>
        <taxon>Chordata</taxon>
        <taxon>Craniata</taxon>
        <taxon>Vertebrata</taxon>
        <taxon>Euteleostomi</taxon>
        <taxon>Actinopterygii</taxon>
        <taxon>Neopterygii</taxon>
        <taxon>Teleostei</taxon>
        <taxon>Anguilliformes</taxon>
        <taxon>Anguillidae</taxon>
        <taxon>Anguilla</taxon>
    </lineage>
</organism>
<protein>
    <submittedName>
        <fullName evidence="1">Uncharacterized protein</fullName>
    </submittedName>
</protein>
<name>A0A0E9Q7P1_ANGAN</name>
<accession>A0A0E9Q7P1</accession>
<dbReference type="EMBL" id="GBXM01096439">
    <property type="protein sequence ID" value="JAH12138.1"/>
    <property type="molecule type" value="Transcribed_RNA"/>
</dbReference>